<evidence type="ECO:0000256" key="15">
    <source>
        <dbReference type="ARBA" id="ARBA00049280"/>
    </source>
</evidence>
<dbReference type="PANTHER" id="PTHR24056">
    <property type="entry name" value="CELL DIVISION PROTEIN KINASE"/>
    <property type="match status" value="1"/>
</dbReference>
<evidence type="ECO:0000256" key="11">
    <source>
        <dbReference type="ARBA" id="ARBA00023242"/>
    </source>
</evidence>
<dbReference type="InterPro" id="IPR011009">
    <property type="entry name" value="Kinase-like_dom_sf"/>
</dbReference>
<evidence type="ECO:0000256" key="17">
    <source>
        <dbReference type="RuleBase" id="RU000304"/>
    </source>
</evidence>
<comment type="similarity">
    <text evidence="2">Belongs to the protein kinase superfamily. CMGC Ser/Thr protein kinase family. CDC2/CDKX subfamily.</text>
</comment>
<dbReference type="GO" id="GO:0090068">
    <property type="term" value="P:positive regulation of cell cycle process"/>
    <property type="evidence" value="ECO:0007669"/>
    <property type="project" value="UniProtKB-ARBA"/>
</dbReference>
<keyword evidence="8" id="KW-0498">Mitosis</keyword>
<dbReference type="FunFam" id="3.30.200.20:FF:000215">
    <property type="entry name" value="Cyclin-dependent kinase 2 (CDK2L)"/>
    <property type="match status" value="1"/>
</dbReference>
<comment type="catalytic activity">
    <reaction evidence="14">
        <text>L-seryl-[protein] + ATP = O-phospho-L-seryl-[protein] + ADP + H(+)</text>
        <dbReference type="Rhea" id="RHEA:17989"/>
        <dbReference type="Rhea" id="RHEA-COMP:9863"/>
        <dbReference type="Rhea" id="RHEA-COMP:11604"/>
        <dbReference type="ChEBI" id="CHEBI:15378"/>
        <dbReference type="ChEBI" id="CHEBI:29999"/>
        <dbReference type="ChEBI" id="CHEBI:30616"/>
        <dbReference type="ChEBI" id="CHEBI:83421"/>
        <dbReference type="ChEBI" id="CHEBI:456216"/>
        <dbReference type="EC" id="2.7.11.22"/>
    </reaction>
</comment>
<accession>A0A0A9YTK4</accession>
<keyword evidence="9 19" id="KW-0418">Kinase</keyword>
<dbReference type="Gene3D" id="1.10.510.10">
    <property type="entry name" value="Transferase(Phosphotransferase) domain 1"/>
    <property type="match status" value="1"/>
</dbReference>
<gene>
    <name evidence="19" type="primary">cdk1_0</name>
    <name evidence="21" type="synonym">cdk1</name>
    <name evidence="19" type="ORF">CM83_51954</name>
    <name evidence="21" type="ORF">g.49904</name>
</gene>
<reference evidence="20" key="3">
    <citation type="submission" date="2014-09" db="EMBL/GenBank/DDBJ databases">
        <authorList>
            <person name="Magalhaes I.L.F."/>
            <person name="Oliveira U."/>
            <person name="Santos F.R."/>
            <person name="Vidigal T.H.D.A."/>
            <person name="Brescovit A.D."/>
            <person name="Santos A.J."/>
        </authorList>
    </citation>
    <scope>NUCLEOTIDE SEQUENCE</scope>
</reference>
<evidence type="ECO:0000256" key="10">
    <source>
        <dbReference type="ARBA" id="ARBA00022840"/>
    </source>
</evidence>
<sequence>MGPSAMDEYVKIEKIGEGTYGVVFKGKHKKTGDLVAIKKIRMDSEDEGIPSTAMREISILKELQHPNIVGLLKVIDENESRLYLIFEFLTMDLKKHLDSYETGKYMSADLLQSYMYQLCQAILFCHRRRILHRDLKPQNLLITGNGVIKLADFGLGRAIGIPVRVFTHEVVTLWYRAPEVLLGSSRYCFPVDIWSMACIFAEMATKKPLFQGDSEIDQLFRIFRVLRTPTEETWPGVADLPDYKPTFPNWTNYTLESQVKNINKAGLDMLSKMLVYNPATRMTAIDAIKHSYFEDIDKSKLPCNYDELV</sequence>
<dbReference type="GO" id="GO:0005524">
    <property type="term" value="F:ATP binding"/>
    <property type="evidence" value="ECO:0007669"/>
    <property type="project" value="UniProtKB-UniRule"/>
</dbReference>
<evidence type="ECO:0000256" key="12">
    <source>
        <dbReference type="ARBA" id="ARBA00023306"/>
    </source>
</evidence>
<name>A0A0A9YTK4_LYGHE</name>
<dbReference type="FunFam" id="1.10.510.10:FF:000706">
    <property type="entry name" value="Cyclin-dependent kinase 1"/>
    <property type="match status" value="1"/>
</dbReference>
<protein>
    <submittedName>
        <fullName evidence="19">Cyclin-dependent kinase 1</fullName>
    </submittedName>
</protein>
<reference evidence="19" key="1">
    <citation type="journal article" date="2014" name="PLoS ONE">
        <title>Transcriptome-Based Identification of ABC Transporters in the Western Tarnished Plant Bug Lygus hesperus.</title>
        <authorList>
            <person name="Hull J.J."/>
            <person name="Chaney K."/>
            <person name="Geib S.M."/>
            <person name="Fabrick J.A."/>
            <person name="Brent C.S."/>
            <person name="Walsh D."/>
            <person name="Lavine L.C."/>
        </authorList>
    </citation>
    <scope>NUCLEOTIDE SEQUENCE</scope>
</reference>
<dbReference type="InterPro" id="IPR000719">
    <property type="entry name" value="Prot_kinase_dom"/>
</dbReference>
<evidence type="ECO:0000256" key="7">
    <source>
        <dbReference type="ARBA" id="ARBA00022741"/>
    </source>
</evidence>
<dbReference type="EMBL" id="GBRD01016959">
    <property type="protein sequence ID" value="JAG48868.1"/>
    <property type="molecule type" value="Transcribed_RNA"/>
</dbReference>
<keyword evidence="4" id="KW-0597">Phosphoprotein</keyword>
<evidence type="ECO:0000313" key="20">
    <source>
        <dbReference type="EMBL" id="JAG48868.1"/>
    </source>
</evidence>
<evidence type="ECO:0000256" key="6">
    <source>
        <dbReference type="ARBA" id="ARBA00022679"/>
    </source>
</evidence>
<dbReference type="SMART" id="SM00220">
    <property type="entry name" value="S_TKc"/>
    <property type="match status" value="1"/>
</dbReference>
<reference evidence="19" key="2">
    <citation type="submission" date="2014-07" db="EMBL/GenBank/DDBJ databases">
        <authorList>
            <person name="Hull J."/>
        </authorList>
    </citation>
    <scope>NUCLEOTIDE SEQUENCE</scope>
</reference>
<dbReference type="GO" id="GO:0007095">
    <property type="term" value="P:mitotic G2 DNA damage checkpoint signaling"/>
    <property type="evidence" value="ECO:0007669"/>
    <property type="project" value="TreeGrafter"/>
</dbReference>
<keyword evidence="7 16" id="KW-0547">Nucleotide-binding</keyword>
<dbReference type="PANTHER" id="PTHR24056:SF334">
    <property type="entry name" value="CYCLIN-DEPENDENT KINASE 1"/>
    <property type="match status" value="1"/>
</dbReference>
<comment type="catalytic activity">
    <reaction evidence="15">
        <text>[DNA-directed RNA polymerase] + ATP = phospho-[DNA-directed RNA polymerase] + ADP + H(+)</text>
        <dbReference type="Rhea" id="RHEA:10216"/>
        <dbReference type="Rhea" id="RHEA-COMP:11321"/>
        <dbReference type="Rhea" id="RHEA-COMP:11322"/>
        <dbReference type="ChEBI" id="CHEBI:15378"/>
        <dbReference type="ChEBI" id="CHEBI:30616"/>
        <dbReference type="ChEBI" id="CHEBI:43176"/>
        <dbReference type="ChEBI" id="CHEBI:68546"/>
        <dbReference type="ChEBI" id="CHEBI:456216"/>
        <dbReference type="EC" id="2.7.11.23"/>
    </reaction>
</comment>
<dbReference type="PROSITE" id="PS00107">
    <property type="entry name" value="PROTEIN_KINASE_ATP"/>
    <property type="match status" value="1"/>
</dbReference>
<dbReference type="EMBL" id="GBHO01010699">
    <property type="protein sequence ID" value="JAG32905.1"/>
    <property type="molecule type" value="Transcribed_RNA"/>
</dbReference>
<feature type="domain" description="Protein kinase" evidence="18">
    <location>
        <begin position="9"/>
        <end position="293"/>
    </location>
</feature>
<dbReference type="Gene3D" id="3.30.200.20">
    <property type="entry name" value="Phosphorylase Kinase, domain 1"/>
    <property type="match status" value="1"/>
</dbReference>
<evidence type="ECO:0000256" key="14">
    <source>
        <dbReference type="ARBA" id="ARBA00048367"/>
    </source>
</evidence>
<dbReference type="GO" id="GO:0051446">
    <property type="term" value="P:positive regulation of meiotic cell cycle"/>
    <property type="evidence" value="ECO:0007669"/>
    <property type="project" value="UniProtKB-ARBA"/>
</dbReference>
<dbReference type="GO" id="GO:0051301">
    <property type="term" value="P:cell division"/>
    <property type="evidence" value="ECO:0007669"/>
    <property type="project" value="UniProtKB-KW"/>
</dbReference>
<dbReference type="GO" id="GO:0004693">
    <property type="term" value="F:cyclin-dependent protein serine/threonine kinase activity"/>
    <property type="evidence" value="ECO:0007669"/>
    <property type="project" value="UniProtKB-EC"/>
</dbReference>
<evidence type="ECO:0000256" key="16">
    <source>
        <dbReference type="PROSITE-ProRule" id="PRU10141"/>
    </source>
</evidence>
<evidence type="ECO:0000256" key="3">
    <source>
        <dbReference type="ARBA" id="ARBA00022527"/>
    </source>
</evidence>
<dbReference type="GO" id="GO:0008353">
    <property type="term" value="F:RNA polymerase II CTD heptapeptide repeat kinase activity"/>
    <property type="evidence" value="ECO:0007669"/>
    <property type="project" value="UniProtKB-EC"/>
</dbReference>
<dbReference type="InterPro" id="IPR017441">
    <property type="entry name" value="Protein_kinase_ATP_BS"/>
</dbReference>
<evidence type="ECO:0000256" key="1">
    <source>
        <dbReference type="ARBA" id="ARBA00004123"/>
    </source>
</evidence>
<evidence type="ECO:0000313" key="19">
    <source>
        <dbReference type="EMBL" id="JAG32905.1"/>
    </source>
</evidence>
<evidence type="ECO:0000313" key="21">
    <source>
        <dbReference type="EMBL" id="JAQ07027.1"/>
    </source>
</evidence>
<evidence type="ECO:0000256" key="9">
    <source>
        <dbReference type="ARBA" id="ARBA00022777"/>
    </source>
</evidence>
<evidence type="ECO:0000256" key="13">
    <source>
        <dbReference type="ARBA" id="ARBA00047811"/>
    </source>
</evidence>
<keyword evidence="3 17" id="KW-0723">Serine/threonine-protein kinase</keyword>
<keyword evidence="11" id="KW-0539">Nucleus</keyword>
<proteinExistence type="inferred from homology"/>
<dbReference type="PROSITE" id="PS50011">
    <property type="entry name" value="PROTEIN_KINASE_DOM"/>
    <property type="match status" value="1"/>
</dbReference>
<evidence type="ECO:0000256" key="5">
    <source>
        <dbReference type="ARBA" id="ARBA00022618"/>
    </source>
</evidence>
<evidence type="ECO:0000256" key="8">
    <source>
        <dbReference type="ARBA" id="ARBA00022776"/>
    </source>
</evidence>
<dbReference type="SUPFAM" id="SSF56112">
    <property type="entry name" value="Protein kinase-like (PK-like)"/>
    <property type="match status" value="1"/>
</dbReference>
<dbReference type="GO" id="GO:0000086">
    <property type="term" value="P:G2/M transition of mitotic cell cycle"/>
    <property type="evidence" value="ECO:0007669"/>
    <property type="project" value="TreeGrafter"/>
</dbReference>
<dbReference type="GO" id="GO:0005634">
    <property type="term" value="C:nucleus"/>
    <property type="evidence" value="ECO:0007669"/>
    <property type="project" value="UniProtKB-SubCell"/>
</dbReference>
<dbReference type="AlphaFoldDB" id="A0A0A9YTK4"/>
<dbReference type="EMBL" id="GDHC01011602">
    <property type="protein sequence ID" value="JAQ07027.1"/>
    <property type="molecule type" value="Transcribed_RNA"/>
</dbReference>
<dbReference type="InterPro" id="IPR008271">
    <property type="entry name" value="Ser/Thr_kinase_AS"/>
</dbReference>
<keyword evidence="10 16" id="KW-0067">ATP-binding</keyword>
<evidence type="ECO:0000256" key="2">
    <source>
        <dbReference type="ARBA" id="ARBA00006485"/>
    </source>
</evidence>
<keyword evidence="12" id="KW-0131">Cell cycle</keyword>
<evidence type="ECO:0000256" key="4">
    <source>
        <dbReference type="ARBA" id="ARBA00022553"/>
    </source>
</evidence>
<dbReference type="PROSITE" id="PS00108">
    <property type="entry name" value="PROTEIN_KINASE_ST"/>
    <property type="match status" value="1"/>
</dbReference>
<organism evidence="19">
    <name type="scientific">Lygus hesperus</name>
    <name type="common">Western plant bug</name>
    <dbReference type="NCBI Taxonomy" id="30085"/>
    <lineage>
        <taxon>Eukaryota</taxon>
        <taxon>Metazoa</taxon>
        <taxon>Ecdysozoa</taxon>
        <taxon>Arthropoda</taxon>
        <taxon>Hexapoda</taxon>
        <taxon>Insecta</taxon>
        <taxon>Pterygota</taxon>
        <taxon>Neoptera</taxon>
        <taxon>Paraneoptera</taxon>
        <taxon>Hemiptera</taxon>
        <taxon>Heteroptera</taxon>
        <taxon>Panheteroptera</taxon>
        <taxon>Cimicomorpha</taxon>
        <taxon>Miridae</taxon>
        <taxon>Mirini</taxon>
        <taxon>Lygus</taxon>
    </lineage>
</organism>
<feature type="binding site" evidence="16">
    <location>
        <position position="39"/>
    </location>
    <ligand>
        <name>ATP</name>
        <dbReference type="ChEBI" id="CHEBI:30616"/>
    </ligand>
</feature>
<dbReference type="InterPro" id="IPR050108">
    <property type="entry name" value="CDK"/>
</dbReference>
<comment type="catalytic activity">
    <reaction evidence="13">
        <text>L-threonyl-[protein] + ATP = O-phospho-L-threonyl-[protein] + ADP + H(+)</text>
        <dbReference type="Rhea" id="RHEA:46608"/>
        <dbReference type="Rhea" id="RHEA-COMP:11060"/>
        <dbReference type="Rhea" id="RHEA-COMP:11605"/>
        <dbReference type="ChEBI" id="CHEBI:15378"/>
        <dbReference type="ChEBI" id="CHEBI:30013"/>
        <dbReference type="ChEBI" id="CHEBI:30616"/>
        <dbReference type="ChEBI" id="CHEBI:61977"/>
        <dbReference type="ChEBI" id="CHEBI:456216"/>
        <dbReference type="EC" id="2.7.11.22"/>
    </reaction>
</comment>
<comment type="subcellular location">
    <subcellularLocation>
        <location evidence="1">Nucleus</location>
    </subcellularLocation>
</comment>
<dbReference type="Pfam" id="PF00069">
    <property type="entry name" value="Pkinase"/>
    <property type="match status" value="1"/>
</dbReference>
<evidence type="ECO:0000259" key="18">
    <source>
        <dbReference type="PROSITE" id="PS50011"/>
    </source>
</evidence>
<reference evidence="21" key="4">
    <citation type="journal article" date="2016" name="Gigascience">
        <title>De novo construction of an expanded transcriptome assembly for the western tarnished plant bug, Lygus hesperus.</title>
        <authorList>
            <person name="Tassone E.E."/>
            <person name="Geib S.M."/>
            <person name="Hall B."/>
            <person name="Fabrick J.A."/>
            <person name="Brent C.S."/>
            <person name="Hull J.J."/>
        </authorList>
    </citation>
    <scope>NUCLEOTIDE SEQUENCE</scope>
</reference>
<keyword evidence="6" id="KW-0808">Transferase</keyword>
<keyword evidence="5" id="KW-0132">Cell division</keyword>